<evidence type="ECO:0000313" key="4">
    <source>
        <dbReference type="Proteomes" id="UP000229630"/>
    </source>
</evidence>
<dbReference type="Proteomes" id="UP000229630">
    <property type="component" value="Chromosome 2"/>
</dbReference>
<feature type="chain" id="PRO_5013635767" description="Outer membrane protein beta-barrel domain-containing protein" evidence="1">
    <location>
        <begin position="20"/>
        <end position="202"/>
    </location>
</feature>
<dbReference type="EMBL" id="CP024724">
    <property type="protein sequence ID" value="ATV27366.1"/>
    <property type="molecule type" value="Genomic_DNA"/>
</dbReference>
<sequence>MKKIILSTVIMLASVGAYAQYSVGSISLQPKVGVNIANITDADGPDSRIGLATGLEAEFQVTDIFSLSLGAIYSQQGAKTGISTDDIDGTLTFKLDYINVPILANVYVAKGLAVKLGIQPGFNVASKAEYKQTIGGITNKVSGDVKGLNSVDVSIPVGFSYEYANVLFDARYNWGLTKFIDDSDSNSKNSVLQITLGYKFKL</sequence>
<gene>
    <name evidence="3" type="ORF">CTM62_11425</name>
</gene>
<reference evidence="3 4" key="1">
    <citation type="submission" date="2017-11" db="EMBL/GenBank/DDBJ databases">
        <title>Genome sequencing of Prevotella intermedia KCOM 2837.</title>
        <authorList>
            <person name="Kook J.-K."/>
            <person name="Park S.-N."/>
            <person name="Lim Y.K."/>
        </authorList>
    </citation>
    <scope>NUCLEOTIDE SEQUENCE [LARGE SCALE GENOMIC DNA]</scope>
    <source>
        <strain evidence="3 4">KCOM 2837</strain>
    </source>
</reference>
<evidence type="ECO:0000259" key="2">
    <source>
        <dbReference type="Pfam" id="PF13568"/>
    </source>
</evidence>
<feature type="signal peptide" evidence="1">
    <location>
        <begin position="1"/>
        <end position="19"/>
    </location>
</feature>
<dbReference type="Pfam" id="PF13568">
    <property type="entry name" value="OMP_b-brl_2"/>
    <property type="match status" value="1"/>
</dbReference>
<dbReference type="RefSeq" id="WP_100020072.1">
    <property type="nucleotide sequence ID" value="NZ_CP024724.1"/>
</dbReference>
<keyword evidence="1" id="KW-0732">Signal</keyword>
<dbReference type="AlphaFoldDB" id="A0A2D3L9X3"/>
<feature type="domain" description="Outer membrane protein beta-barrel" evidence="2">
    <location>
        <begin position="24"/>
        <end position="180"/>
    </location>
</feature>
<dbReference type="InterPro" id="IPR025665">
    <property type="entry name" value="Beta-barrel_OMP_2"/>
</dbReference>
<organism evidence="3 4">
    <name type="scientific">Prevotella intermedia</name>
    <dbReference type="NCBI Taxonomy" id="28131"/>
    <lineage>
        <taxon>Bacteria</taxon>
        <taxon>Pseudomonadati</taxon>
        <taxon>Bacteroidota</taxon>
        <taxon>Bacteroidia</taxon>
        <taxon>Bacteroidales</taxon>
        <taxon>Prevotellaceae</taxon>
        <taxon>Prevotella</taxon>
    </lineage>
</organism>
<proteinExistence type="predicted"/>
<evidence type="ECO:0000313" key="3">
    <source>
        <dbReference type="EMBL" id="ATV27366.1"/>
    </source>
</evidence>
<protein>
    <recommendedName>
        <fullName evidence="2">Outer membrane protein beta-barrel domain-containing protein</fullName>
    </recommendedName>
</protein>
<name>A0A2D3L9X3_PREIN</name>
<accession>A0A2D3L9X3</accession>
<evidence type="ECO:0000256" key="1">
    <source>
        <dbReference type="SAM" id="SignalP"/>
    </source>
</evidence>